<reference evidence="5" key="1">
    <citation type="submission" date="2016-10" db="EMBL/GenBank/DDBJ databases">
        <authorList>
            <person name="Varghese N."/>
            <person name="Submissions S."/>
        </authorList>
    </citation>
    <scope>NUCLEOTIDE SEQUENCE [LARGE SCALE GENOMIC DNA]</scope>
    <source>
        <strain evidence="5">Nm76</strain>
    </source>
</reference>
<keyword evidence="2" id="KW-0472">Membrane</keyword>
<feature type="domain" description="POTRA" evidence="3">
    <location>
        <begin position="268"/>
        <end position="342"/>
    </location>
</feature>
<dbReference type="AlphaFoldDB" id="A0A1H8MXV7"/>
<accession>A0A1H8MXV7</accession>
<dbReference type="Pfam" id="PF01103">
    <property type="entry name" value="Omp85"/>
    <property type="match status" value="1"/>
</dbReference>
<evidence type="ECO:0000259" key="3">
    <source>
        <dbReference type="PROSITE" id="PS51779"/>
    </source>
</evidence>
<sequence length="650" mass="72213">MTGSDCGNQAIYRLPGKWLSHSLARWNPLAAINLNTINPFVKQRQIFSSPETHRSNSQLLTTFLKYRLHWIALLILTSAFPLPAMAQETSGSSGNPAIVTLSAPDPVKEMLQKYIQLPQEPFASDYDELLFLHRVQKEIRDILATEGYFNPSVSIAQQSAQTLTKTAEITVDPGELTHVGSVTIEFSGDIANGDENHRKRIERLRAAWPLSAGQPFRSAIWEQAKSALIADLTQRAFAAATITASQASVDPGEARADLVITVDSGPVFYFGDIRITGLQRYDATLITRLAPFKAGDEYQRDLLHQYQILLQKAPQFSTVSVSISPDIALHQAAPVQVALTEAQAQRFAFGAGYSSNNGARGEINYRHHNFLDQAWNLTSLLRLEQKRQTFLAGIDTLPDQNNINHSLSASLQMTDIAGLKTDVQKIGMTRNYQTATTVMQLGLNWQREHKKPDGANDQINQALVLDWRWRRLIVDDPVNVRRGDITEVRVGGGIRQLLSDQDFIRTYVSHQSWWPVGARDTFFLRAEAGYTLASSRFGIPQEYLFRAGGIQSLRGYDFKSIGVHEGSAVVGGRVMATGTAEYTHWLTQQWGAAAFTDIGSAADRWQDMRMFLGYGAGVRWRSPAGPLALDLARAHETGTLRVHFSMAVAF</sequence>
<dbReference type="Gene3D" id="2.40.160.50">
    <property type="entry name" value="membrane protein fhac: a member of the omp85/tpsb transporter family"/>
    <property type="match status" value="1"/>
</dbReference>
<name>A0A1H8MXV7_9PROT</name>
<gene>
    <name evidence="4" type="ORF">SAMN05216333_10668</name>
</gene>
<dbReference type="Gene3D" id="3.10.20.310">
    <property type="entry name" value="membrane protein fhac"/>
    <property type="match status" value="2"/>
</dbReference>
<evidence type="ECO:0000256" key="2">
    <source>
        <dbReference type="ARBA" id="ARBA00023136"/>
    </source>
</evidence>
<evidence type="ECO:0000313" key="4">
    <source>
        <dbReference type="EMBL" id="SEO22197.1"/>
    </source>
</evidence>
<dbReference type="InterPro" id="IPR000184">
    <property type="entry name" value="Bac_surfAg_D15"/>
</dbReference>
<dbReference type="RefSeq" id="WP_256206135.1">
    <property type="nucleotide sequence ID" value="NZ_FNOE01000006.1"/>
</dbReference>
<protein>
    <submittedName>
        <fullName evidence="4">Autotransporter secretion outer membrane protein TamA</fullName>
    </submittedName>
</protein>
<dbReference type="EMBL" id="FODO01000006">
    <property type="protein sequence ID" value="SEO22197.1"/>
    <property type="molecule type" value="Genomic_DNA"/>
</dbReference>
<proteinExistence type="predicted"/>
<comment type="subcellular location">
    <subcellularLocation>
        <location evidence="1">Membrane</location>
    </subcellularLocation>
</comment>
<dbReference type="Proteomes" id="UP000198814">
    <property type="component" value="Unassembled WGS sequence"/>
</dbReference>
<evidence type="ECO:0000256" key="1">
    <source>
        <dbReference type="ARBA" id="ARBA00004370"/>
    </source>
</evidence>
<organism evidence="4 5">
    <name type="scientific">Nitrosomonas oligotropha</name>
    <dbReference type="NCBI Taxonomy" id="42354"/>
    <lineage>
        <taxon>Bacteria</taxon>
        <taxon>Pseudomonadati</taxon>
        <taxon>Pseudomonadota</taxon>
        <taxon>Betaproteobacteria</taxon>
        <taxon>Nitrosomonadales</taxon>
        <taxon>Nitrosomonadaceae</taxon>
        <taxon>Nitrosomonas</taxon>
    </lineage>
</organism>
<dbReference type="InterPro" id="IPR034746">
    <property type="entry name" value="POTRA"/>
</dbReference>
<dbReference type="STRING" id="42354.SAMN05216333_10668"/>
<dbReference type="GO" id="GO:0019867">
    <property type="term" value="C:outer membrane"/>
    <property type="evidence" value="ECO:0007669"/>
    <property type="project" value="InterPro"/>
</dbReference>
<keyword evidence="5" id="KW-1185">Reference proteome</keyword>
<dbReference type="PROSITE" id="PS51779">
    <property type="entry name" value="POTRA"/>
    <property type="match status" value="1"/>
</dbReference>
<evidence type="ECO:0000313" key="5">
    <source>
        <dbReference type="Proteomes" id="UP000198814"/>
    </source>
</evidence>